<evidence type="ECO:0000313" key="2">
    <source>
        <dbReference type="EMBL" id="GEL02003.1"/>
    </source>
</evidence>
<reference evidence="2 3" key="1">
    <citation type="submission" date="2019-07" db="EMBL/GenBank/DDBJ databases">
        <title>Whole genome shotgun sequence of Swaminathania salitolerans NBRC 104436.</title>
        <authorList>
            <person name="Hosoyama A."/>
            <person name="Uohara A."/>
            <person name="Ohji S."/>
            <person name="Ichikawa N."/>
        </authorList>
    </citation>
    <scope>NUCLEOTIDE SEQUENCE [LARGE SCALE GENOMIC DNA]</scope>
    <source>
        <strain evidence="2 3">NBRC 104436</strain>
    </source>
</reference>
<evidence type="ECO:0000313" key="3">
    <source>
        <dbReference type="Proteomes" id="UP000321405"/>
    </source>
</evidence>
<sequence>MVNRSPAGFSDGAGGRWSPKAIRKRRPSMKHLSDVRVHGRFPLMAKAFYLGFVVGTIRLGGRS</sequence>
<comment type="caution">
    <text evidence="2">The sequence shown here is derived from an EMBL/GenBank/DDBJ whole genome shotgun (WGS) entry which is preliminary data.</text>
</comment>
<proteinExistence type="predicted"/>
<protein>
    <submittedName>
        <fullName evidence="2">Uncharacterized protein</fullName>
    </submittedName>
</protein>
<organism evidence="2 3">
    <name type="scientific">Swaminathania salitolerans</name>
    <dbReference type="NCBI Taxonomy" id="182838"/>
    <lineage>
        <taxon>Bacteria</taxon>
        <taxon>Pseudomonadati</taxon>
        <taxon>Pseudomonadota</taxon>
        <taxon>Alphaproteobacteria</taxon>
        <taxon>Acetobacterales</taxon>
        <taxon>Acetobacteraceae</taxon>
        <taxon>Swaminathania</taxon>
    </lineage>
</organism>
<gene>
    <name evidence="2" type="ORF">SSA02_11660</name>
</gene>
<name>A0A511BQ86_9PROT</name>
<dbReference type="Proteomes" id="UP000321405">
    <property type="component" value="Unassembled WGS sequence"/>
</dbReference>
<accession>A0A511BQ86</accession>
<feature type="region of interest" description="Disordered" evidence="1">
    <location>
        <begin position="1"/>
        <end position="29"/>
    </location>
</feature>
<keyword evidence="3" id="KW-1185">Reference proteome</keyword>
<dbReference type="AlphaFoldDB" id="A0A511BQ86"/>
<dbReference type="EMBL" id="BJVC01000002">
    <property type="protein sequence ID" value="GEL02003.1"/>
    <property type="molecule type" value="Genomic_DNA"/>
</dbReference>
<evidence type="ECO:0000256" key="1">
    <source>
        <dbReference type="SAM" id="MobiDB-lite"/>
    </source>
</evidence>